<evidence type="ECO:0000313" key="2">
    <source>
        <dbReference type="EMBL" id="EMQ95185.1"/>
    </source>
</evidence>
<dbReference type="PATRIC" id="fig|1137281.3.peg.1296"/>
<protein>
    <submittedName>
        <fullName evidence="2">Bacterial Ig-like domain protein</fullName>
    </submittedName>
</protein>
<evidence type="ECO:0000256" key="1">
    <source>
        <dbReference type="SAM" id="SignalP"/>
    </source>
</evidence>
<keyword evidence="1" id="KW-0732">Signal</keyword>
<gene>
    <name evidence="2" type="ORF">D778_02706</name>
</gene>
<dbReference type="AlphaFoldDB" id="M7MJX2"/>
<proteinExistence type="predicted"/>
<dbReference type="EMBL" id="ANLA01000009">
    <property type="protein sequence ID" value="EMQ95185.1"/>
    <property type="molecule type" value="Genomic_DNA"/>
</dbReference>
<name>M7MJX2_9FLAO</name>
<dbReference type="PROSITE" id="PS51257">
    <property type="entry name" value="PROKAR_LIPOPROTEIN"/>
    <property type="match status" value="1"/>
</dbReference>
<feature type="chain" id="PRO_5004081212" evidence="1">
    <location>
        <begin position="28"/>
        <end position="408"/>
    </location>
</feature>
<dbReference type="RefSeq" id="WP_007648860.1">
    <property type="nucleotide sequence ID" value="NZ_ANLA01000009.1"/>
</dbReference>
<evidence type="ECO:0000313" key="3">
    <source>
        <dbReference type="Proteomes" id="UP000012024"/>
    </source>
</evidence>
<dbReference type="Proteomes" id="UP000012024">
    <property type="component" value="Unassembled WGS sequence"/>
</dbReference>
<dbReference type="GeneID" id="98641187"/>
<accession>M7MJX2</accession>
<feature type="signal peptide" evidence="1">
    <location>
        <begin position="1"/>
        <end position="27"/>
    </location>
</feature>
<sequence>MKIFKQTHRLATFAVASLMLFSCSSDDDGLEPDDPTVINPPIVLDCSYFGENPNVHLTDDPNAPVDYIVNCDPMTSGDFIIDAGVVIAFESDAGLRLGKYADGKIQMNGTADKPIILTGTQKDKGSWRGIQISSDNPANRMDYVTVEYAGQTGRNGWALQGSLIGTYGAVLEMNHCTVQHGHLIGFHWYNNSKSLTLSNSTFTGNDTPIETSVNHINSIDGTSTYTGNVNNYIKLTSHDVYQDVTFHKTDVPFLSTGFKPDNGAKRRFTFEPGVTILMEAGSQIRFQNAFHYNHEIIMVGTAEDPITIKGKEDVPGYWTGIQIDYTTNPLNEIGFLDIANAGATNGYPNGAILLGSWDIFLNMHDVNFIDCFEYAVSIERPNDINFSYNNLNLVNTPKMFSDWSGGEI</sequence>
<keyword evidence="3" id="KW-1185">Reference proteome</keyword>
<organism evidence="2 3">
    <name type="scientific">Xanthomarina gelatinilytica</name>
    <dbReference type="NCBI Taxonomy" id="1137281"/>
    <lineage>
        <taxon>Bacteria</taxon>
        <taxon>Pseudomonadati</taxon>
        <taxon>Bacteroidota</taxon>
        <taxon>Flavobacteriia</taxon>
        <taxon>Flavobacteriales</taxon>
        <taxon>Flavobacteriaceae</taxon>
        <taxon>Xanthomarina</taxon>
    </lineage>
</organism>
<comment type="caution">
    <text evidence="2">The sequence shown here is derived from an EMBL/GenBank/DDBJ whole genome shotgun (WGS) entry which is preliminary data.</text>
</comment>
<reference evidence="2 3" key="1">
    <citation type="submission" date="2012-12" db="EMBL/GenBank/DDBJ databases">
        <title>Genome assembly of Formosa sp. AK20.</title>
        <authorList>
            <person name="Kumar R."/>
            <person name="Khatri I."/>
            <person name="Vaidya B."/>
            <person name="Subramanian S."/>
            <person name="Pinnaka A."/>
        </authorList>
    </citation>
    <scope>NUCLEOTIDE SEQUENCE [LARGE SCALE GENOMIC DNA]</scope>
    <source>
        <strain evidence="2 3">AK20</strain>
    </source>
</reference>
<dbReference type="eggNOG" id="COG5492">
    <property type="taxonomic scope" value="Bacteria"/>
</dbReference>